<keyword evidence="2 3" id="KW-0040">ANK repeat</keyword>
<evidence type="ECO:0000256" key="1">
    <source>
        <dbReference type="ARBA" id="ARBA00022737"/>
    </source>
</evidence>
<keyword evidence="6" id="KW-1185">Reference proteome</keyword>
<dbReference type="PROSITE" id="PS50297">
    <property type="entry name" value="ANK_REP_REGION"/>
    <property type="match status" value="1"/>
</dbReference>
<dbReference type="Proteomes" id="UP000179807">
    <property type="component" value="Unassembled WGS sequence"/>
</dbReference>
<protein>
    <recommendedName>
        <fullName evidence="7">Ankyrin repeat protein</fullName>
    </recommendedName>
</protein>
<dbReference type="SMART" id="SM00248">
    <property type="entry name" value="ANK"/>
    <property type="match status" value="4"/>
</dbReference>
<evidence type="ECO:0000313" key="5">
    <source>
        <dbReference type="EMBL" id="OHT04283.1"/>
    </source>
</evidence>
<organism evidence="5 6">
    <name type="scientific">Tritrichomonas foetus</name>
    <dbReference type="NCBI Taxonomy" id="1144522"/>
    <lineage>
        <taxon>Eukaryota</taxon>
        <taxon>Metamonada</taxon>
        <taxon>Parabasalia</taxon>
        <taxon>Tritrichomonadida</taxon>
        <taxon>Tritrichomonadidae</taxon>
        <taxon>Tritrichomonas</taxon>
    </lineage>
</organism>
<dbReference type="RefSeq" id="XP_068357419.1">
    <property type="nucleotide sequence ID" value="XM_068506077.1"/>
</dbReference>
<dbReference type="InterPro" id="IPR002110">
    <property type="entry name" value="Ankyrin_rpt"/>
</dbReference>
<dbReference type="Gene3D" id="1.25.40.20">
    <property type="entry name" value="Ankyrin repeat-containing domain"/>
    <property type="match status" value="1"/>
</dbReference>
<feature type="region of interest" description="Disordered" evidence="4">
    <location>
        <begin position="282"/>
        <end position="301"/>
    </location>
</feature>
<dbReference type="SUPFAM" id="SSF48403">
    <property type="entry name" value="Ankyrin repeat"/>
    <property type="match status" value="1"/>
</dbReference>
<keyword evidence="1" id="KW-0677">Repeat</keyword>
<dbReference type="PANTHER" id="PTHR24198">
    <property type="entry name" value="ANKYRIN REPEAT AND PROTEIN KINASE DOMAIN-CONTAINING PROTEIN"/>
    <property type="match status" value="1"/>
</dbReference>
<evidence type="ECO:0000313" key="6">
    <source>
        <dbReference type="Proteomes" id="UP000179807"/>
    </source>
</evidence>
<reference evidence="5" key="1">
    <citation type="submission" date="2016-10" db="EMBL/GenBank/DDBJ databases">
        <authorList>
            <person name="Benchimol M."/>
            <person name="Almeida L.G."/>
            <person name="Vasconcelos A.T."/>
            <person name="Perreira-Neves A."/>
            <person name="Rosa I.A."/>
            <person name="Tasca T."/>
            <person name="Bogo M.R."/>
            <person name="de Souza W."/>
        </authorList>
    </citation>
    <scope>NUCLEOTIDE SEQUENCE [LARGE SCALE GENOMIC DNA]</scope>
    <source>
        <strain evidence="5">K</strain>
    </source>
</reference>
<dbReference type="PROSITE" id="PS50088">
    <property type="entry name" value="ANK_REPEAT"/>
    <property type="match status" value="1"/>
</dbReference>
<feature type="repeat" description="ANK" evidence="3">
    <location>
        <begin position="200"/>
        <end position="232"/>
    </location>
</feature>
<dbReference type="EMBL" id="MLAK01000799">
    <property type="protein sequence ID" value="OHT04283.1"/>
    <property type="molecule type" value="Genomic_DNA"/>
</dbReference>
<comment type="caution">
    <text evidence="5">The sequence shown here is derived from an EMBL/GenBank/DDBJ whole genome shotgun (WGS) entry which is preliminary data.</text>
</comment>
<gene>
    <name evidence="5" type="ORF">TRFO_28275</name>
</gene>
<evidence type="ECO:0000256" key="3">
    <source>
        <dbReference type="PROSITE-ProRule" id="PRU00023"/>
    </source>
</evidence>
<sequence length="388" mass="44237">MSEQFDNEIIKCIKEGNLESFKKLHIEKNDVDRPLKPYTTIRSLPKSKKTPSRVIQGPTILIFAILCEQSEICQYILEKKKPALSITVNGWNAFHFACFTHDTSCLKILIEKCSSEDLISSIIHPSLLKLQNQDIIPSIQTYHCHTKNDVQTTNALHIAVSNRNHETVLILFGANFPNPLHHHFNDNEFEFEVNSKATISGSTPLHIALYNSDFDMCQILLLLGADPTIKNAENIDCFAYAKRQGLKKDFTDLLSGEIDCESLEDLSVRYFVKNEENAITKNEMNKKAQNDENAENENEEEEIKESIKYLRSQIHSLNNALKMLEQTEEQKRKKLMTKITDPVPPVSVLESKKGCCCICGEFNSIRSQLCGRMFCEICQKKASHICYS</sequence>
<evidence type="ECO:0000256" key="2">
    <source>
        <dbReference type="ARBA" id="ARBA00023043"/>
    </source>
</evidence>
<dbReference type="AlphaFoldDB" id="A0A1J4JZ81"/>
<evidence type="ECO:0008006" key="7">
    <source>
        <dbReference type="Google" id="ProtNLM"/>
    </source>
</evidence>
<accession>A0A1J4JZ81</accession>
<dbReference type="Pfam" id="PF12796">
    <property type="entry name" value="Ank_2"/>
    <property type="match status" value="2"/>
</dbReference>
<dbReference type="GeneID" id="94840781"/>
<proteinExistence type="predicted"/>
<name>A0A1J4JZ81_9EUKA</name>
<dbReference type="PANTHER" id="PTHR24198:SF165">
    <property type="entry name" value="ANKYRIN REPEAT-CONTAINING PROTEIN-RELATED"/>
    <property type="match status" value="1"/>
</dbReference>
<feature type="compositionally biased region" description="Acidic residues" evidence="4">
    <location>
        <begin position="292"/>
        <end position="301"/>
    </location>
</feature>
<dbReference type="InterPro" id="IPR036770">
    <property type="entry name" value="Ankyrin_rpt-contain_sf"/>
</dbReference>
<dbReference type="VEuPathDB" id="TrichDB:TRFO_28275"/>
<evidence type="ECO:0000256" key="4">
    <source>
        <dbReference type="SAM" id="MobiDB-lite"/>
    </source>
</evidence>